<gene>
    <name evidence="1" type="ORF">UT61_C0008G0001</name>
</gene>
<name>A0A0G0S6J2_9BACT</name>
<reference evidence="1 2" key="1">
    <citation type="journal article" date="2015" name="Nature">
        <title>rRNA introns, odd ribosomes, and small enigmatic genomes across a large radiation of phyla.</title>
        <authorList>
            <person name="Brown C.T."/>
            <person name="Hug L.A."/>
            <person name="Thomas B.C."/>
            <person name="Sharon I."/>
            <person name="Castelle C.J."/>
            <person name="Singh A."/>
            <person name="Wilkins M.J."/>
            <person name="Williams K.H."/>
            <person name="Banfield J.F."/>
        </authorList>
    </citation>
    <scope>NUCLEOTIDE SEQUENCE [LARGE SCALE GENOMIC DNA]</scope>
</reference>
<proteinExistence type="predicted"/>
<evidence type="ECO:0000313" key="1">
    <source>
        <dbReference type="EMBL" id="KKR30345.1"/>
    </source>
</evidence>
<dbReference type="AlphaFoldDB" id="A0A0G0S6J2"/>
<sequence length="49" mass="5711">NNQDTIIKKIKINEDKMPPDETSGGIFFISLFLRYPLNKPTFQNLLLML</sequence>
<dbReference type="Proteomes" id="UP000034793">
    <property type="component" value="Unassembled WGS sequence"/>
</dbReference>
<protein>
    <submittedName>
        <fullName evidence="1">Uncharacterized protein</fullName>
    </submittedName>
</protein>
<organism evidence="1 2">
    <name type="scientific">Candidatus Woesebacteria bacterium GW2011_GWA1_39_8</name>
    <dbReference type="NCBI Taxonomy" id="1618552"/>
    <lineage>
        <taxon>Bacteria</taxon>
        <taxon>Candidatus Woeseibacteriota</taxon>
    </lineage>
</organism>
<feature type="non-terminal residue" evidence="1">
    <location>
        <position position="1"/>
    </location>
</feature>
<dbReference type="EMBL" id="LBXL01000008">
    <property type="protein sequence ID" value="KKR30345.1"/>
    <property type="molecule type" value="Genomic_DNA"/>
</dbReference>
<comment type="caution">
    <text evidence="1">The sequence shown here is derived from an EMBL/GenBank/DDBJ whole genome shotgun (WGS) entry which is preliminary data.</text>
</comment>
<accession>A0A0G0S6J2</accession>
<evidence type="ECO:0000313" key="2">
    <source>
        <dbReference type="Proteomes" id="UP000034793"/>
    </source>
</evidence>